<gene>
    <name evidence="2" type="ORF">CRD36_09535</name>
</gene>
<dbReference type="Pfam" id="PF13380">
    <property type="entry name" value="CoA_binding_2"/>
    <property type="match status" value="1"/>
</dbReference>
<dbReference type="SMART" id="SM00881">
    <property type="entry name" value="CoA_binding"/>
    <property type="match status" value="1"/>
</dbReference>
<dbReference type="EMBL" id="PDEM01000020">
    <property type="protein sequence ID" value="PHZ84955.1"/>
    <property type="molecule type" value="Genomic_DNA"/>
</dbReference>
<dbReference type="AlphaFoldDB" id="A0A2G4YRK2"/>
<dbReference type="Gene3D" id="3.40.50.720">
    <property type="entry name" value="NAD(P)-binding Rossmann-like Domain"/>
    <property type="match status" value="1"/>
</dbReference>
<dbReference type="Proteomes" id="UP000229730">
    <property type="component" value="Unassembled WGS sequence"/>
</dbReference>
<reference evidence="2 3" key="1">
    <citation type="submission" date="2017-10" db="EMBL/GenBank/DDBJ databases">
        <title>Frigbacter circumglobatus gen. nov. sp. nov., isolated from sediment cultured in situ.</title>
        <authorList>
            <person name="Zhao Z."/>
        </authorList>
    </citation>
    <scope>NUCLEOTIDE SEQUENCE [LARGE SCALE GENOMIC DNA]</scope>
    <source>
        <strain evidence="2 3">ZYL</strain>
    </source>
</reference>
<dbReference type="FunCoup" id="A0A2G4YRK2">
    <property type="interactions" value="140"/>
</dbReference>
<dbReference type="OrthoDB" id="9804695at2"/>
<dbReference type="PANTHER" id="PTHR33303">
    <property type="entry name" value="CYTOPLASMIC PROTEIN-RELATED"/>
    <property type="match status" value="1"/>
</dbReference>
<dbReference type="PANTHER" id="PTHR33303:SF2">
    <property type="entry name" value="COA-BINDING DOMAIN-CONTAINING PROTEIN"/>
    <property type="match status" value="1"/>
</dbReference>
<dbReference type="SUPFAM" id="SSF51735">
    <property type="entry name" value="NAD(P)-binding Rossmann-fold domains"/>
    <property type="match status" value="1"/>
</dbReference>
<evidence type="ECO:0000259" key="1">
    <source>
        <dbReference type="SMART" id="SM00881"/>
    </source>
</evidence>
<protein>
    <recommendedName>
        <fullName evidence="1">CoA-binding domain-containing protein</fullName>
    </recommendedName>
</protein>
<dbReference type="RefSeq" id="WP_099472534.1">
    <property type="nucleotide sequence ID" value="NZ_CP041025.1"/>
</dbReference>
<organism evidence="2 3">
    <name type="scientific">Paremcibacter congregatus</name>
    <dbReference type="NCBI Taxonomy" id="2043170"/>
    <lineage>
        <taxon>Bacteria</taxon>
        <taxon>Pseudomonadati</taxon>
        <taxon>Pseudomonadota</taxon>
        <taxon>Alphaproteobacteria</taxon>
        <taxon>Emcibacterales</taxon>
        <taxon>Emcibacteraceae</taxon>
        <taxon>Paremcibacter</taxon>
    </lineage>
</organism>
<comment type="caution">
    <text evidence="2">The sequence shown here is derived from an EMBL/GenBank/DDBJ whole genome shotgun (WGS) entry which is preliminary data.</text>
</comment>
<dbReference type="InterPro" id="IPR003781">
    <property type="entry name" value="CoA-bd"/>
</dbReference>
<dbReference type="InterPro" id="IPR036291">
    <property type="entry name" value="NAD(P)-bd_dom_sf"/>
</dbReference>
<evidence type="ECO:0000313" key="3">
    <source>
        <dbReference type="Proteomes" id="UP000229730"/>
    </source>
</evidence>
<name>A0A2G4YRK2_9PROT</name>
<feature type="domain" description="CoA-binding" evidence="1">
    <location>
        <begin position="11"/>
        <end position="106"/>
    </location>
</feature>
<dbReference type="InParanoid" id="A0A2G4YRK2"/>
<keyword evidence="3" id="KW-1185">Reference proteome</keyword>
<evidence type="ECO:0000313" key="2">
    <source>
        <dbReference type="EMBL" id="PHZ84955.1"/>
    </source>
</evidence>
<sequence length="140" mass="15279">MTTPDKDIKTILETTRTIALIGASSKPERPAHRVMKFLMAQGYDVYPVNPGLAGTELLGREVYQTLSDIPVEIDMVDIFRNPDSVGPIVEEAIKKPVKTVWMQLGVINEAAANAARAAGLQVVMDHCPAIEIPRLGLKKT</sequence>
<accession>A0A2G4YRK2</accession>
<proteinExistence type="predicted"/>